<dbReference type="PANTHER" id="PTHR38694:SF1">
    <property type="entry name" value="PEROXIN DOMAIN-CONTAINING PROTEIN"/>
    <property type="match status" value="1"/>
</dbReference>
<evidence type="ECO:0000256" key="2">
    <source>
        <dbReference type="SAM" id="Phobius"/>
    </source>
</evidence>
<evidence type="ECO:0000256" key="1">
    <source>
        <dbReference type="SAM" id="MobiDB-lite"/>
    </source>
</evidence>
<organism evidence="3 4">
    <name type="scientific">Fusarium heterosporum</name>
    <dbReference type="NCBI Taxonomy" id="42747"/>
    <lineage>
        <taxon>Eukaryota</taxon>
        <taxon>Fungi</taxon>
        <taxon>Dikarya</taxon>
        <taxon>Ascomycota</taxon>
        <taxon>Pezizomycotina</taxon>
        <taxon>Sordariomycetes</taxon>
        <taxon>Hypocreomycetidae</taxon>
        <taxon>Hypocreales</taxon>
        <taxon>Nectriaceae</taxon>
        <taxon>Fusarium</taxon>
        <taxon>Fusarium heterosporum species complex</taxon>
    </lineage>
</organism>
<dbReference type="Proteomes" id="UP000567885">
    <property type="component" value="Unassembled WGS sequence"/>
</dbReference>
<dbReference type="EMBL" id="JAAGWQ010000051">
    <property type="protein sequence ID" value="KAF5673871.1"/>
    <property type="molecule type" value="Genomic_DNA"/>
</dbReference>
<accession>A0A8H5TMK2</accession>
<feature type="transmembrane region" description="Helical" evidence="2">
    <location>
        <begin position="151"/>
        <end position="180"/>
    </location>
</feature>
<keyword evidence="2" id="KW-0812">Transmembrane</keyword>
<gene>
    <name evidence="3" type="ORF">FHETE_3258</name>
</gene>
<name>A0A8H5TMK2_FUSHE</name>
<keyword evidence="2" id="KW-0472">Membrane</keyword>
<keyword evidence="4" id="KW-1185">Reference proteome</keyword>
<dbReference type="InterPro" id="IPR021709">
    <property type="entry name" value="DUF3292"/>
</dbReference>
<feature type="compositionally biased region" description="Pro residues" evidence="1">
    <location>
        <begin position="382"/>
        <end position="393"/>
    </location>
</feature>
<evidence type="ECO:0000313" key="3">
    <source>
        <dbReference type="EMBL" id="KAF5673871.1"/>
    </source>
</evidence>
<feature type="region of interest" description="Disordered" evidence="1">
    <location>
        <begin position="427"/>
        <end position="448"/>
    </location>
</feature>
<dbReference type="PANTHER" id="PTHR38694">
    <property type="entry name" value="CONSERVED EXPRESSED PROTEIN"/>
    <property type="match status" value="1"/>
</dbReference>
<comment type="caution">
    <text evidence="3">The sequence shown here is derived from an EMBL/GenBank/DDBJ whole genome shotgun (WGS) entry which is preliminary data.</text>
</comment>
<proteinExistence type="predicted"/>
<evidence type="ECO:0000313" key="4">
    <source>
        <dbReference type="Proteomes" id="UP000567885"/>
    </source>
</evidence>
<dbReference type="AlphaFoldDB" id="A0A8H5TMK2"/>
<feature type="region of interest" description="Disordered" evidence="1">
    <location>
        <begin position="379"/>
        <end position="400"/>
    </location>
</feature>
<dbReference type="Pfam" id="PF11696">
    <property type="entry name" value="DUF3292"/>
    <property type="match status" value="1"/>
</dbReference>
<keyword evidence="2" id="KW-1133">Transmembrane helix</keyword>
<dbReference type="OrthoDB" id="1708389at2759"/>
<reference evidence="3 4" key="1">
    <citation type="submission" date="2020-05" db="EMBL/GenBank/DDBJ databases">
        <title>Identification and distribution of gene clusters putatively required for synthesis of sphingolipid metabolism inhibitors in phylogenetically diverse species of the filamentous fungus Fusarium.</title>
        <authorList>
            <person name="Kim H.-S."/>
            <person name="Busman M."/>
            <person name="Brown D.W."/>
            <person name="Divon H."/>
            <person name="Uhlig S."/>
            <person name="Proctor R.H."/>
        </authorList>
    </citation>
    <scope>NUCLEOTIDE SEQUENCE [LARGE SCALE GENOMIC DNA]</scope>
    <source>
        <strain evidence="3 4">NRRL 20693</strain>
    </source>
</reference>
<protein>
    <submittedName>
        <fullName evidence="3">Uncharacterized protein</fullName>
    </submittedName>
</protein>
<sequence length="621" mass="69454">MQDDGHQTRQIAANLAHGPNDDATLYTRVQHEPAQVYAGPQGKNTTVELLEVTDRGWDSHHNLPEDYAIDGMKNEDIWLLVRRFNKRVFHVKHDPAHSPNKLDFNVNEDEDFSPNKLRAQLERLYMEVVMGMIHAKQHIARLQSWREPRRTTYFCVAYFAAWYLNLLMPTLLAALFAMLLSPEVRRTLFPPHPTSLVHYKDGSLIKPPAGILSTDDTGTGAPENLKGQALEREASNFVTGIIALAANTFVDEDPQHSQVQKGDEASDEPESRSLAMRIITAKDKAGGVQKPSWDKTKKPMQEIMWTRMKPLMHKLCVLCDTYERLAKLATFGLGVVFFGSDLLVNIYSWLKPKIERLFKGIPTDVQVTVTLLREGERIKSPLIPPPQPHGPPPHHIRDLNDNVLATSSDDPPLGATPRELQRAIGKDEGKVQGSGGNDHEIAESGSGGKRRGTILKIVKPIVHSVAKTVIAADKLRGKTGTESAKRRIGACESREQPSIAGPVEFVCRWEGHKGYVYLTTDTAAPCLCFTKKSSVDLDSPEYHEVRPSWIILVADITALNKYTGYGTKAKLAAGWALEVEIMDGIEIIDREEKPTLITAMARRDELFNRLCAIGNQKWEIW</sequence>